<comment type="caution">
    <text evidence="6">The sequence shown here is derived from an EMBL/GenBank/DDBJ whole genome shotgun (WGS) entry which is preliminary data.</text>
</comment>
<dbReference type="InterPro" id="IPR011009">
    <property type="entry name" value="Kinase-like_dom_sf"/>
</dbReference>
<dbReference type="PANTHER" id="PTHR24346">
    <property type="entry name" value="MAP/MICROTUBULE AFFINITY-REGULATING KINASE"/>
    <property type="match status" value="1"/>
</dbReference>
<accession>A0AAV2RKD2</accession>
<dbReference type="GO" id="GO:0005524">
    <property type="term" value="F:ATP binding"/>
    <property type="evidence" value="ECO:0007669"/>
    <property type="project" value="UniProtKB-UniRule"/>
</dbReference>
<dbReference type="PANTHER" id="PTHR24346:SF51">
    <property type="entry name" value="PAS DOMAIN-CONTAINING SERINE_THREONINE-PROTEIN KINASE"/>
    <property type="match status" value="1"/>
</dbReference>
<dbReference type="SUPFAM" id="SSF56112">
    <property type="entry name" value="Protein kinase-like (PK-like)"/>
    <property type="match status" value="1"/>
</dbReference>
<feature type="domain" description="Protein kinase" evidence="5">
    <location>
        <begin position="801"/>
        <end position="1052"/>
    </location>
</feature>
<dbReference type="GO" id="GO:0035556">
    <property type="term" value="P:intracellular signal transduction"/>
    <property type="evidence" value="ECO:0007669"/>
    <property type="project" value="TreeGrafter"/>
</dbReference>
<gene>
    <name evidence="6" type="ORF">MNOR_LOCUS26222</name>
</gene>
<feature type="compositionally biased region" description="Polar residues" evidence="4">
    <location>
        <begin position="741"/>
        <end position="761"/>
    </location>
</feature>
<dbReference type="GO" id="GO:0005829">
    <property type="term" value="C:cytosol"/>
    <property type="evidence" value="ECO:0007669"/>
    <property type="project" value="TreeGrafter"/>
</dbReference>
<evidence type="ECO:0000256" key="4">
    <source>
        <dbReference type="SAM" id="MobiDB-lite"/>
    </source>
</evidence>
<dbReference type="InterPro" id="IPR000014">
    <property type="entry name" value="PAS"/>
</dbReference>
<dbReference type="GO" id="GO:0045719">
    <property type="term" value="P:negative regulation of glycogen biosynthetic process"/>
    <property type="evidence" value="ECO:0007669"/>
    <property type="project" value="TreeGrafter"/>
</dbReference>
<dbReference type="GO" id="GO:0005634">
    <property type="term" value="C:nucleus"/>
    <property type="evidence" value="ECO:0007669"/>
    <property type="project" value="TreeGrafter"/>
</dbReference>
<dbReference type="Pfam" id="PF00069">
    <property type="entry name" value="Pkinase"/>
    <property type="match status" value="1"/>
</dbReference>
<dbReference type="Pfam" id="PF13426">
    <property type="entry name" value="PAS_9"/>
    <property type="match status" value="1"/>
</dbReference>
<dbReference type="Gene3D" id="3.30.450.20">
    <property type="entry name" value="PAS domain"/>
    <property type="match status" value="1"/>
</dbReference>
<evidence type="ECO:0000256" key="2">
    <source>
        <dbReference type="ARBA" id="ARBA00022840"/>
    </source>
</evidence>
<dbReference type="EMBL" id="CAXKWB010025880">
    <property type="protein sequence ID" value="CAL4128945.1"/>
    <property type="molecule type" value="Genomic_DNA"/>
</dbReference>
<reference evidence="6 7" key="1">
    <citation type="submission" date="2024-05" db="EMBL/GenBank/DDBJ databases">
        <authorList>
            <person name="Wallberg A."/>
        </authorList>
    </citation>
    <scope>NUCLEOTIDE SEQUENCE [LARGE SCALE GENOMIC DNA]</scope>
</reference>
<dbReference type="AlphaFoldDB" id="A0AAV2RKD2"/>
<dbReference type="FunFam" id="1.10.510.10:FF:000571">
    <property type="entry name" value="Maternal embryonic leucine zipper kinase"/>
    <property type="match status" value="1"/>
</dbReference>
<dbReference type="SMART" id="SM00091">
    <property type="entry name" value="PAS"/>
    <property type="match status" value="3"/>
</dbReference>
<sequence>MAFKARGGREQLNISSYSPLVPSKDASSRTLPLPELSRLPWKEGRSPDKFDRRKLVGNKFGTPGYPSPLDRIRKGLRLQESPLGSNASFSHLPRHPPEDKTFPQLNLAKSLPRLNKLPGDGLHSFSFSPGHSKGSFGTCGDGSQGGNWFFHNYVGGGTSRTVFPTSIVNPNKAVLTLDAEAKILTSNDMSSLLLGHSGEELSKMKLTDFLSDTVSLAALPDSLRLRELTPSRDPGDKTKTPVPLQSIEHTEVLQVQGMVLFSGKVVGIETADNGTMPVSLWLKALPLETGEEQRWIAVLEPVDVTIATVKMDSQGTIISHDKSFNLLFGYPNTTSLANLLITDFMPALDLPKDINDIPVEIQQQQCTGQTMDCATFPLCAQIKKYSNNNDTNKADLELEIWVFSNISGLVVLDESGAITDYNHNFTRILFGYGHNELQGKDITHLIPTFFDDVSLCQKVNSPSFDDSDSDDSITDTDTESPQKENSVPTDKKPSNKESSSKSSTISTLVSEQFSLSNANQGFIVSDSKLQSSLYGSVLCNSTAADSSQNSCSSTQINSGKAAMKDITSSLNLLNLTGQNASRNGTQNSSLGNLHSPNVTKQHSNSTSGLNASPIKCIPKIQLEGYGDFPRDLGTEDLVTSTPAVGRIRPQENHFAQEIEEGSFFGVGKHKDGTDLVIIYQIRRLEMNGRSHYCLWILRDPEEPQEGNRTQTNLTMPSALSQNTEYSLGQVIQRESAEQHSRGISQASTDDGTSLCTSTDGSSGAEYSLNHSRRVNRENSSFAADDPVGEEKLITGEYRSQYTILRQIGKGAFGCVKMSYRNSDGKLVVTKFIKKASVYEDSWVDDSTLGCRVPLEVSLLLVLDHPNIVKVYDVFENDDYFQLVMEKWGAGMDLFEFIDRNPIMDEPLAAHIFRQIVSALKYLHSLNVIHRDVKDENVIINHNFDIKLIDFGSSAFIKPGVVFSQFAGTVEYCSPEVLKGNRYSGHELEVWSLGITLYTLIYGENPFYDVDETMKAELTFPIRHSDELPAVVSGCRKYEQKEPLSAHINSVWMFWTHPPCPSEEYVPHWTFAASFTEANSEPNVNKYSNELFLNTVVIELRYKSRTARYRFFLF</sequence>
<feature type="compositionally biased region" description="Basic and acidic residues" evidence="4">
    <location>
        <begin position="489"/>
        <end position="499"/>
    </location>
</feature>
<evidence type="ECO:0000256" key="3">
    <source>
        <dbReference type="PROSITE-ProRule" id="PRU10141"/>
    </source>
</evidence>
<feature type="region of interest" description="Disordered" evidence="4">
    <location>
        <begin position="461"/>
        <end position="503"/>
    </location>
</feature>
<feature type="region of interest" description="Disordered" evidence="4">
    <location>
        <begin position="577"/>
        <end position="609"/>
    </location>
</feature>
<keyword evidence="7" id="KW-1185">Reference proteome</keyword>
<feature type="binding site" evidence="3">
    <location>
        <position position="834"/>
    </location>
    <ligand>
        <name>ATP</name>
        <dbReference type="ChEBI" id="CHEBI:30616"/>
    </ligand>
</feature>
<dbReference type="PROSITE" id="PS00107">
    <property type="entry name" value="PROTEIN_KINASE_ATP"/>
    <property type="match status" value="1"/>
</dbReference>
<protein>
    <recommendedName>
        <fullName evidence="5">Protein kinase domain-containing protein</fullName>
    </recommendedName>
</protein>
<evidence type="ECO:0000259" key="5">
    <source>
        <dbReference type="PROSITE" id="PS50011"/>
    </source>
</evidence>
<keyword evidence="2 3" id="KW-0067">ATP-binding</keyword>
<dbReference type="GO" id="GO:0004674">
    <property type="term" value="F:protein serine/threonine kinase activity"/>
    <property type="evidence" value="ECO:0007669"/>
    <property type="project" value="TreeGrafter"/>
</dbReference>
<proteinExistence type="predicted"/>
<dbReference type="CDD" id="cd00130">
    <property type="entry name" value="PAS"/>
    <property type="match status" value="1"/>
</dbReference>
<dbReference type="PROSITE" id="PS00108">
    <property type="entry name" value="PROTEIN_KINASE_ST"/>
    <property type="match status" value="1"/>
</dbReference>
<dbReference type="PROSITE" id="PS50011">
    <property type="entry name" value="PROTEIN_KINASE_DOM"/>
    <property type="match status" value="1"/>
</dbReference>
<feature type="region of interest" description="Disordered" evidence="4">
    <location>
        <begin position="732"/>
        <end position="766"/>
    </location>
</feature>
<dbReference type="SMART" id="SM00220">
    <property type="entry name" value="S_TKc"/>
    <property type="match status" value="1"/>
</dbReference>
<name>A0AAV2RKD2_MEGNR</name>
<evidence type="ECO:0000313" key="7">
    <source>
        <dbReference type="Proteomes" id="UP001497623"/>
    </source>
</evidence>
<evidence type="ECO:0000313" key="6">
    <source>
        <dbReference type="EMBL" id="CAL4128945.1"/>
    </source>
</evidence>
<dbReference type="InterPro" id="IPR017441">
    <property type="entry name" value="Protein_kinase_ATP_BS"/>
</dbReference>
<dbReference type="Gene3D" id="3.30.200.20">
    <property type="entry name" value="Phosphorylase Kinase, domain 1"/>
    <property type="match status" value="1"/>
</dbReference>
<dbReference type="InterPro" id="IPR008271">
    <property type="entry name" value="Ser/Thr_kinase_AS"/>
</dbReference>
<keyword evidence="1 3" id="KW-0547">Nucleotide-binding</keyword>
<dbReference type="Gene3D" id="1.10.510.10">
    <property type="entry name" value="Transferase(Phosphotransferase) domain 1"/>
    <property type="match status" value="1"/>
</dbReference>
<evidence type="ECO:0000256" key="1">
    <source>
        <dbReference type="ARBA" id="ARBA00022741"/>
    </source>
</evidence>
<feature type="region of interest" description="Disordered" evidence="4">
    <location>
        <begin position="1"/>
        <end position="69"/>
    </location>
</feature>
<feature type="compositionally biased region" description="Basic and acidic residues" evidence="4">
    <location>
        <begin position="40"/>
        <end position="54"/>
    </location>
</feature>
<dbReference type="Proteomes" id="UP001497623">
    <property type="component" value="Unassembled WGS sequence"/>
</dbReference>
<feature type="non-terminal residue" evidence="6">
    <location>
        <position position="1113"/>
    </location>
</feature>
<feature type="compositionally biased region" description="Acidic residues" evidence="4">
    <location>
        <begin position="465"/>
        <end position="478"/>
    </location>
</feature>
<organism evidence="6 7">
    <name type="scientific">Meganyctiphanes norvegica</name>
    <name type="common">Northern krill</name>
    <name type="synonym">Thysanopoda norvegica</name>
    <dbReference type="NCBI Taxonomy" id="48144"/>
    <lineage>
        <taxon>Eukaryota</taxon>
        <taxon>Metazoa</taxon>
        <taxon>Ecdysozoa</taxon>
        <taxon>Arthropoda</taxon>
        <taxon>Crustacea</taxon>
        <taxon>Multicrustacea</taxon>
        <taxon>Malacostraca</taxon>
        <taxon>Eumalacostraca</taxon>
        <taxon>Eucarida</taxon>
        <taxon>Euphausiacea</taxon>
        <taxon>Euphausiidae</taxon>
        <taxon>Meganyctiphanes</taxon>
    </lineage>
</organism>
<dbReference type="InterPro" id="IPR000719">
    <property type="entry name" value="Prot_kinase_dom"/>
</dbReference>